<dbReference type="Pfam" id="PF02350">
    <property type="entry name" value="Epimerase_2"/>
    <property type="match status" value="1"/>
</dbReference>
<reference evidence="3 4" key="1">
    <citation type="submission" date="2016-02" db="EMBL/GenBank/DDBJ databases">
        <title>Anaerosporomusa subterraneum gen. nov., sp. nov., a spore-forming obligate anaerobe isolated from saprolite.</title>
        <authorList>
            <person name="Choi J.K."/>
            <person name="Shah M."/>
            <person name="Yee N."/>
        </authorList>
    </citation>
    <scope>NUCLEOTIDE SEQUENCE [LARGE SCALE GENOMIC DNA]</scope>
    <source>
        <strain evidence="3 4">RU4</strain>
    </source>
</reference>
<evidence type="ECO:0000256" key="1">
    <source>
        <dbReference type="RuleBase" id="RU003513"/>
    </source>
</evidence>
<organism evidence="3 4">
    <name type="scientific">Anaerosporomusa subterranea</name>
    <dbReference type="NCBI Taxonomy" id="1794912"/>
    <lineage>
        <taxon>Bacteria</taxon>
        <taxon>Bacillati</taxon>
        <taxon>Bacillota</taxon>
        <taxon>Negativicutes</taxon>
        <taxon>Acetonemataceae</taxon>
        <taxon>Anaerosporomusa</taxon>
    </lineage>
</organism>
<dbReference type="AlphaFoldDB" id="A0A154BRD9"/>
<dbReference type="InterPro" id="IPR003331">
    <property type="entry name" value="UDP_GlcNAc_Epimerase_2_dom"/>
</dbReference>
<comment type="similarity">
    <text evidence="1">Belongs to the UDP-N-acetylglucosamine 2-epimerase family.</text>
</comment>
<dbReference type="GO" id="GO:0016853">
    <property type="term" value="F:isomerase activity"/>
    <property type="evidence" value="ECO:0007669"/>
    <property type="project" value="UniProtKB-KW"/>
</dbReference>
<sequence length="373" mass="41891">MKILTVIGARPQFIKAAAVSRAIEEHNRKGMQPSISEVIVHTGQHYDHNMSDIFFEEMKIPRPNYSLGIGAASHGAMTGRMLEKIEEVLVQEKPDVVLVYGDTNSTLAGALAASKLSFPVAHVEAGLRSMNFRMPEEQNRILVDRISTWLFCPTDHAIQNLNNEGFSNFIGKQSNSPKVVNTGDVMCDAVRYYILHAKPSEKIHALIDNHKCFYLSTIHRAENTDDRNRLESIIKALDEIAADISVVLPLHPRTRNLLDEYGLFPKQIEIIEPVGYFDMLTLLSRCKAVFTDSGGLQKESYFLHKPCVTLRDETEWVELVTHGYNVLCGADKHRIIEAEKGFINSSIDWNSQLYGEGHAAAKIINEVIRGYLS</sequence>
<name>A0A154BRD9_ANASB</name>
<evidence type="ECO:0000313" key="3">
    <source>
        <dbReference type="EMBL" id="KYZ76425.1"/>
    </source>
</evidence>
<keyword evidence="4" id="KW-1185">Reference proteome</keyword>
<evidence type="ECO:0000313" key="4">
    <source>
        <dbReference type="Proteomes" id="UP000076268"/>
    </source>
</evidence>
<gene>
    <name evidence="3" type="ORF">AXX12_08300</name>
</gene>
<dbReference type="Proteomes" id="UP000076268">
    <property type="component" value="Unassembled WGS sequence"/>
</dbReference>
<dbReference type="EMBL" id="LSGP01000017">
    <property type="protein sequence ID" value="KYZ76425.1"/>
    <property type="molecule type" value="Genomic_DNA"/>
</dbReference>
<comment type="caution">
    <text evidence="3">The sequence shown here is derived from an EMBL/GenBank/DDBJ whole genome shotgun (WGS) entry which is preliminary data.</text>
</comment>
<evidence type="ECO:0000259" key="2">
    <source>
        <dbReference type="Pfam" id="PF02350"/>
    </source>
</evidence>
<dbReference type="PANTHER" id="PTHR43174:SF1">
    <property type="entry name" value="UDP-N-ACETYLGLUCOSAMINE 2-EPIMERASE"/>
    <property type="match status" value="1"/>
</dbReference>
<dbReference type="PANTHER" id="PTHR43174">
    <property type="entry name" value="UDP-N-ACETYLGLUCOSAMINE 2-EPIMERASE"/>
    <property type="match status" value="1"/>
</dbReference>
<keyword evidence="1" id="KW-0413">Isomerase</keyword>
<dbReference type="InterPro" id="IPR029767">
    <property type="entry name" value="WecB-like"/>
</dbReference>
<dbReference type="STRING" id="1794912.AXX12_08300"/>
<feature type="domain" description="UDP-N-acetylglucosamine 2-epimerase" evidence="2">
    <location>
        <begin position="32"/>
        <end position="365"/>
    </location>
</feature>
<dbReference type="Gene3D" id="3.40.50.2000">
    <property type="entry name" value="Glycogen Phosphorylase B"/>
    <property type="match status" value="2"/>
</dbReference>
<dbReference type="NCBIfam" id="TIGR00236">
    <property type="entry name" value="wecB"/>
    <property type="match status" value="1"/>
</dbReference>
<dbReference type="OrthoDB" id="9803238at2"/>
<proteinExistence type="inferred from homology"/>
<accession>A0A154BRD9</accession>
<dbReference type="SUPFAM" id="SSF53756">
    <property type="entry name" value="UDP-Glycosyltransferase/glycogen phosphorylase"/>
    <property type="match status" value="1"/>
</dbReference>
<dbReference type="RefSeq" id="WP_066241873.1">
    <property type="nucleotide sequence ID" value="NZ_LSGP01000017.1"/>
</dbReference>
<protein>
    <submittedName>
        <fullName evidence="3">UDP-N-acetyl glucosamine 2-epimerase</fullName>
    </submittedName>
</protein>
<dbReference type="CDD" id="cd03786">
    <property type="entry name" value="GTB_UDP-GlcNAc_2-Epimerase"/>
    <property type="match status" value="1"/>
</dbReference>